<evidence type="ECO:0000313" key="5">
    <source>
        <dbReference type="Proteomes" id="UP000823868"/>
    </source>
</evidence>
<dbReference type="SMART" id="SM00460">
    <property type="entry name" value="TGc"/>
    <property type="match status" value="1"/>
</dbReference>
<dbReference type="GO" id="GO:0005737">
    <property type="term" value="C:cytoplasm"/>
    <property type="evidence" value="ECO:0007669"/>
    <property type="project" value="TreeGrafter"/>
</dbReference>
<dbReference type="Gene3D" id="3.10.620.30">
    <property type="match status" value="1"/>
</dbReference>
<proteinExistence type="predicted"/>
<reference evidence="4" key="1">
    <citation type="journal article" date="2021" name="PeerJ">
        <title>Extensive microbial diversity within the chicken gut microbiome revealed by metagenomics and culture.</title>
        <authorList>
            <person name="Gilroy R."/>
            <person name="Ravi A."/>
            <person name="Getino M."/>
            <person name="Pursley I."/>
            <person name="Horton D.L."/>
            <person name="Alikhan N.F."/>
            <person name="Baker D."/>
            <person name="Gharbi K."/>
            <person name="Hall N."/>
            <person name="Watson M."/>
            <person name="Adriaenssens E.M."/>
            <person name="Foster-Nyarko E."/>
            <person name="Jarju S."/>
            <person name="Secka A."/>
            <person name="Antonio M."/>
            <person name="Oren A."/>
            <person name="Chaudhuri R.R."/>
            <person name="La Ragione R."/>
            <person name="Hildebrand F."/>
            <person name="Pallen M.J."/>
        </authorList>
    </citation>
    <scope>NUCLEOTIDE SEQUENCE</scope>
    <source>
        <strain evidence="4">ChiBcec16_6824</strain>
    </source>
</reference>
<dbReference type="PANTHER" id="PTHR46333:SF2">
    <property type="entry name" value="CYTOKINESIS PROTEIN 3"/>
    <property type="match status" value="1"/>
</dbReference>
<keyword evidence="2" id="KW-0732">Signal</keyword>
<dbReference type="AlphaFoldDB" id="A0A9D1YAN6"/>
<feature type="compositionally biased region" description="Pro residues" evidence="1">
    <location>
        <begin position="175"/>
        <end position="191"/>
    </location>
</feature>
<dbReference type="EMBL" id="DXDX01000213">
    <property type="protein sequence ID" value="HIY22551.1"/>
    <property type="molecule type" value="Genomic_DNA"/>
</dbReference>
<sequence length="415" mass="45198">MKTIRWLLALSLLLSLCACSAPKESETSAPAPTGYVGAQELAQAVLDSQAGGEGLSELTGEVRTAYLTDVCNILEGTWTEAAVYTADGVDARELILLRLSQKGDGEAVVQALEEHRQSRLGDFYGYAPQEAERLENALVMELDGYAALLVCEDVEAARSALEGALGGETAAPTSVPTPTPTSTPVPTPTLTPEPTPALDISAFVPFHPPGEYDMSLYDTTAIQQAWASGDESGLSEKDAAILAVCRELFDEHITDGMSDFEKELALHDALVRRGSYDAAVYDANTPHGRPDNTNPYGFLVEGYGICLGYATSFQLLMDLAGVECITVVGASLDSTQDHAWNMVCLEGEWYCVDPTWNDPTAWADVPEEDWDWCHHRYFNCTSEYMRESNHQWDYANVPEATATRFFWDGNGPLPQ</sequence>
<dbReference type="InterPro" id="IPR002931">
    <property type="entry name" value="Transglutaminase-like"/>
</dbReference>
<dbReference type="SUPFAM" id="SSF54001">
    <property type="entry name" value="Cysteine proteinases"/>
    <property type="match status" value="1"/>
</dbReference>
<protein>
    <submittedName>
        <fullName evidence="4">DUF4358 domain-containing protein</fullName>
    </submittedName>
</protein>
<dbReference type="InterPro" id="IPR052557">
    <property type="entry name" value="CAP/Cytokinesis_protein"/>
</dbReference>
<feature type="region of interest" description="Disordered" evidence="1">
    <location>
        <begin position="167"/>
        <end position="191"/>
    </location>
</feature>
<name>A0A9D1YAN6_9FIRM</name>
<gene>
    <name evidence="4" type="ORF">H9841_11710</name>
</gene>
<evidence type="ECO:0000259" key="3">
    <source>
        <dbReference type="SMART" id="SM00460"/>
    </source>
</evidence>
<dbReference type="PANTHER" id="PTHR46333">
    <property type="entry name" value="CYTOKINESIS PROTEIN 3"/>
    <property type="match status" value="1"/>
</dbReference>
<dbReference type="Pfam" id="PF01841">
    <property type="entry name" value="Transglut_core"/>
    <property type="match status" value="1"/>
</dbReference>
<accession>A0A9D1YAN6</accession>
<feature type="domain" description="Transglutaminase-like" evidence="3">
    <location>
        <begin position="298"/>
        <end position="356"/>
    </location>
</feature>
<organism evidence="4 5">
    <name type="scientific">Candidatus Flavonifractor merdigallinarum</name>
    <dbReference type="NCBI Taxonomy" id="2838589"/>
    <lineage>
        <taxon>Bacteria</taxon>
        <taxon>Bacillati</taxon>
        <taxon>Bacillota</taxon>
        <taxon>Clostridia</taxon>
        <taxon>Eubacteriales</taxon>
        <taxon>Oscillospiraceae</taxon>
        <taxon>Flavonifractor</taxon>
    </lineage>
</organism>
<dbReference type="Pfam" id="PF14270">
    <property type="entry name" value="DUF4358"/>
    <property type="match status" value="1"/>
</dbReference>
<evidence type="ECO:0000313" key="4">
    <source>
        <dbReference type="EMBL" id="HIY22551.1"/>
    </source>
</evidence>
<dbReference type="InterPro" id="IPR038765">
    <property type="entry name" value="Papain-like_cys_pep_sf"/>
</dbReference>
<feature type="signal peptide" evidence="2">
    <location>
        <begin position="1"/>
        <end position="20"/>
    </location>
</feature>
<evidence type="ECO:0000256" key="2">
    <source>
        <dbReference type="SAM" id="SignalP"/>
    </source>
</evidence>
<dbReference type="InterPro" id="IPR025648">
    <property type="entry name" value="DUF4358"/>
</dbReference>
<feature type="chain" id="PRO_5039593590" evidence="2">
    <location>
        <begin position="21"/>
        <end position="415"/>
    </location>
</feature>
<comment type="caution">
    <text evidence="4">The sequence shown here is derived from an EMBL/GenBank/DDBJ whole genome shotgun (WGS) entry which is preliminary data.</text>
</comment>
<reference evidence="4" key="2">
    <citation type="submission" date="2021-04" db="EMBL/GenBank/DDBJ databases">
        <authorList>
            <person name="Gilroy R."/>
        </authorList>
    </citation>
    <scope>NUCLEOTIDE SEQUENCE</scope>
    <source>
        <strain evidence="4">ChiBcec16_6824</strain>
    </source>
</reference>
<evidence type="ECO:0000256" key="1">
    <source>
        <dbReference type="SAM" id="MobiDB-lite"/>
    </source>
</evidence>
<dbReference type="PROSITE" id="PS51257">
    <property type="entry name" value="PROKAR_LIPOPROTEIN"/>
    <property type="match status" value="1"/>
</dbReference>
<dbReference type="Proteomes" id="UP000823868">
    <property type="component" value="Unassembled WGS sequence"/>
</dbReference>